<dbReference type="EMBL" id="JANURM010000007">
    <property type="protein sequence ID" value="MDL0089040.1"/>
    <property type="molecule type" value="Genomic_DNA"/>
</dbReference>
<dbReference type="Gene3D" id="3.30.1330.60">
    <property type="entry name" value="OmpA-like domain"/>
    <property type="match status" value="1"/>
</dbReference>
<evidence type="ECO:0000256" key="3">
    <source>
        <dbReference type="SAM" id="Phobius"/>
    </source>
</evidence>
<reference evidence="5" key="1">
    <citation type="submission" date="2022-08" db="EMBL/GenBank/DDBJ databases">
        <authorList>
            <person name="Wang H."/>
        </authorList>
    </citation>
    <scope>NUCLEOTIDE SEQUENCE</scope>
    <source>
        <strain evidence="5">PS10</strain>
    </source>
</reference>
<dbReference type="SUPFAM" id="SSF103088">
    <property type="entry name" value="OmpA-like"/>
    <property type="match status" value="1"/>
</dbReference>
<keyword evidence="3" id="KW-1133">Transmembrane helix</keyword>
<evidence type="ECO:0000259" key="4">
    <source>
        <dbReference type="PROSITE" id="PS51123"/>
    </source>
</evidence>
<evidence type="ECO:0000313" key="5">
    <source>
        <dbReference type="EMBL" id="MDL0089040.1"/>
    </source>
</evidence>
<dbReference type="InterPro" id="IPR050330">
    <property type="entry name" value="Bact_OuterMem_StrucFunc"/>
</dbReference>
<feature type="domain" description="OmpA-like" evidence="4">
    <location>
        <begin position="184"/>
        <end position="312"/>
    </location>
</feature>
<feature type="transmembrane region" description="Helical" evidence="3">
    <location>
        <begin position="12"/>
        <end position="37"/>
    </location>
</feature>
<evidence type="ECO:0000256" key="1">
    <source>
        <dbReference type="PROSITE-ProRule" id="PRU00473"/>
    </source>
</evidence>
<dbReference type="InterPro" id="IPR036737">
    <property type="entry name" value="OmpA-like_sf"/>
</dbReference>
<reference evidence="5" key="2">
    <citation type="journal article" date="2023" name="Microorganisms">
        <title>Isolation and Genomic Characteristics of Cat-Borne Campylobacter felis sp. nov. and Sheep-Borne Campylobacter ovis sp. nov.</title>
        <authorList>
            <person name="Wang H."/>
            <person name="Li Y."/>
            <person name="Gu Y."/>
            <person name="Zhou G."/>
            <person name="Chen X."/>
            <person name="Zhang X."/>
            <person name="Shao Z."/>
            <person name="Zhang J."/>
            <person name="Zhang M."/>
        </authorList>
    </citation>
    <scope>NUCLEOTIDE SEQUENCE</scope>
    <source>
        <strain evidence="5">PS10</strain>
    </source>
</reference>
<evidence type="ECO:0000256" key="2">
    <source>
        <dbReference type="SAM" id="Coils"/>
    </source>
</evidence>
<name>A0ABT7HQ49_9BACT</name>
<organism evidence="5 6">
    <name type="scientific">Campylobacter gastrosuis</name>
    <dbReference type="NCBI Taxonomy" id="2974576"/>
    <lineage>
        <taxon>Bacteria</taxon>
        <taxon>Pseudomonadati</taxon>
        <taxon>Campylobacterota</taxon>
        <taxon>Epsilonproteobacteria</taxon>
        <taxon>Campylobacterales</taxon>
        <taxon>Campylobacteraceae</taxon>
        <taxon>Campylobacter</taxon>
    </lineage>
</organism>
<keyword evidence="1 3" id="KW-0472">Membrane</keyword>
<dbReference type="Proteomes" id="UP001173801">
    <property type="component" value="Unassembled WGS sequence"/>
</dbReference>
<sequence length="320" mass="36233">MKLNSSVERTFWLSNLAVVLGLAFVFLLVFSAVILKYEMAQNALEKKEQKTLNAISNLKDEEGKNLSPERLNRILKNELVTLNNKNLELKNANLKLQDELTALKSVPVDDKSGEINALKSENSRLNLEISQLNESVKNLNEEIKTLKDVAISEPKIIVKNSTQTKEKLIKILKTKLNSKAKINDETGTLTLQTSEIFQKSRAEIKKESKAELEELLRSYFQVLLGDDELSKMIDKITIEGFTDSGGSYLRNLELSQGRAYEVQKLALNSYKSERLDSILLAYGRGYNSPIFKNGTEDKEASRRIEINFFLNEPLTKLTAK</sequence>
<gene>
    <name evidence="5" type="ORF">NYG85_06630</name>
</gene>
<proteinExistence type="predicted"/>
<dbReference type="PANTHER" id="PTHR30329">
    <property type="entry name" value="STATOR ELEMENT OF FLAGELLAR MOTOR COMPLEX"/>
    <property type="match status" value="1"/>
</dbReference>
<feature type="coiled-coil region" evidence="2">
    <location>
        <begin position="41"/>
        <end position="149"/>
    </location>
</feature>
<accession>A0ABT7HQ49</accession>
<keyword evidence="2" id="KW-0175">Coiled coil</keyword>
<dbReference type="PANTHER" id="PTHR30329:SF21">
    <property type="entry name" value="LIPOPROTEIN YIAD-RELATED"/>
    <property type="match status" value="1"/>
</dbReference>
<keyword evidence="3" id="KW-0812">Transmembrane</keyword>
<protein>
    <submittedName>
        <fullName evidence="5">OmpA family protein</fullName>
    </submittedName>
</protein>
<dbReference type="Pfam" id="PF00691">
    <property type="entry name" value="OmpA"/>
    <property type="match status" value="1"/>
</dbReference>
<keyword evidence="6" id="KW-1185">Reference proteome</keyword>
<evidence type="ECO:0000313" key="6">
    <source>
        <dbReference type="Proteomes" id="UP001173801"/>
    </source>
</evidence>
<dbReference type="PROSITE" id="PS51123">
    <property type="entry name" value="OMPA_2"/>
    <property type="match status" value="1"/>
</dbReference>
<comment type="caution">
    <text evidence="5">The sequence shown here is derived from an EMBL/GenBank/DDBJ whole genome shotgun (WGS) entry which is preliminary data.</text>
</comment>
<dbReference type="InterPro" id="IPR006665">
    <property type="entry name" value="OmpA-like"/>
</dbReference>
<dbReference type="RefSeq" id="WP_284937699.1">
    <property type="nucleotide sequence ID" value="NZ_JANURM010000007.1"/>
</dbReference>